<dbReference type="Pfam" id="PF07364">
    <property type="entry name" value="DUF1485"/>
    <property type="match status" value="1"/>
</dbReference>
<keyword evidence="4" id="KW-1185">Reference proteome</keyword>
<reference evidence="4" key="1">
    <citation type="journal article" date="2019" name="Int. J. Syst. Evol. Microbiol.">
        <title>The Global Catalogue of Microorganisms (GCM) 10K type strain sequencing project: providing services to taxonomists for standard genome sequencing and annotation.</title>
        <authorList>
            <consortium name="The Broad Institute Genomics Platform"/>
            <consortium name="The Broad Institute Genome Sequencing Center for Infectious Disease"/>
            <person name="Wu L."/>
            <person name="Ma J."/>
        </authorList>
    </citation>
    <scope>NUCLEOTIDE SEQUENCE [LARGE SCALE GENOMIC DNA]</scope>
    <source>
        <strain evidence="4">CECT 7806</strain>
    </source>
</reference>
<sequence>MRLAVLQFTHETVTFLPNDTTREDFTYPGSPASGPDLLATDPKGYMGGFVQVAGEHRGVELVGIASPLWPRTGTASGWITADAYAHFVHAMLAELREQGPVDGVYMALHGAMAVRGVPRPEADLARQVREAVGQQAVIAATFDLHGNEDAAFLDHADMSFAVKYFPHYDGHLQGQRAARMLIRAVRGDYRPAHRTLKVPILSPTVAQWTGAPPWSDLVQRALVWEAREPDLFVNVFFGFPWGDAPDGGMTVQTTTNGDPGLAARAAQDIAAFAWRNRKALVAAAEIHTIADGVRLAREAVADGATPIVLADHSDRSGQATWLLREILAQGLGRCLVATIASAETIAALVARGAGPDDPFDAAVGGGADPSAGDAIRVTGTVLRVVAAPAPGVAGSGGSGGHWVSVRLAAGNVLVLSPQLAQVVEPAELWGLGLDPADYDVVAIKSRVHFRRGFDDSGYARTILLVEPPEPFLGTTRLDRLPYAHMRAADFYPYGNPPAPDGSVA</sequence>
<dbReference type="Proteomes" id="UP001244297">
    <property type="component" value="Unassembled WGS sequence"/>
</dbReference>
<accession>A0ABT8AQN4</accession>
<gene>
    <name evidence="3" type="ORF">QWZ18_16480</name>
</gene>
<dbReference type="RefSeq" id="WP_238285293.1">
    <property type="nucleotide sequence ID" value="NZ_BPQS01000002.1"/>
</dbReference>
<organism evidence="3 4">
    <name type="scientific">Methylobacterium longum</name>
    <dbReference type="NCBI Taxonomy" id="767694"/>
    <lineage>
        <taxon>Bacteria</taxon>
        <taxon>Pseudomonadati</taxon>
        <taxon>Pseudomonadota</taxon>
        <taxon>Alphaproteobacteria</taxon>
        <taxon>Hyphomicrobiales</taxon>
        <taxon>Methylobacteriaceae</taxon>
        <taxon>Methylobacterium</taxon>
    </lineage>
</organism>
<name>A0ABT8AQN4_9HYPH</name>
<dbReference type="InterPro" id="IPR010799">
    <property type="entry name" value="MlrC_C"/>
</dbReference>
<dbReference type="EMBL" id="JAUFPT010000058">
    <property type="protein sequence ID" value="MDN3572213.1"/>
    <property type="molecule type" value="Genomic_DNA"/>
</dbReference>
<evidence type="ECO:0000313" key="3">
    <source>
        <dbReference type="EMBL" id="MDN3572213.1"/>
    </source>
</evidence>
<dbReference type="Pfam" id="PF07171">
    <property type="entry name" value="MlrC_C"/>
    <property type="match status" value="1"/>
</dbReference>
<evidence type="ECO:0000259" key="1">
    <source>
        <dbReference type="Pfam" id="PF07171"/>
    </source>
</evidence>
<feature type="domain" description="Microcystin LR degradation protein MlrC N-terminal" evidence="2">
    <location>
        <begin position="2"/>
        <end position="296"/>
    </location>
</feature>
<comment type="caution">
    <text evidence="3">The sequence shown here is derived from an EMBL/GenBank/DDBJ whole genome shotgun (WGS) entry which is preliminary data.</text>
</comment>
<evidence type="ECO:0000259" key="2">
    <source>
        <dbReference type="Pfam" id="PF07364"/>
    </source>
</evidence>
<feature type="domain" description="Microcystin LR degradation protein MlrC C-terminal" evidence="1">
    <location>
        <begin position="316"/>
        <end position="466"/>
    </location>
</feature>
<dbReference type="InterPro" id="IPR015995">
    <property type="entry name" value="MlrC_N"/>
</dbReference>
<proteinExistence type="predicted"/>
<evidence type="ECO:0000313" key="4">
    <source>
        <dbReference type="Proteomes" id="UP001244297"/>
    </source>
</evidence>
<protein>
    <submittedName>
        <fullName evidence="3">M81 family metallopeptidase</fullName>
    </submittedName>
</protein>